<dbReference type="InterPro" id="IPR012970">
    <property type="entry name" value="Lyase_8_alpha_N"/>
</dbReference>
<accession>A0AAD9FQP5</accession>
<dbReference type="GO" id="GO:0030246">
    <property type="term" value="F:carbohydrate binding"/>
    <property type="evidence" value="ECO:0007669"/>
    <property type="project" value="InterPro"/>
</dbReference>
<evidence type="ECO:0000313" key="8">
    <source>
        <dbReference type="Proteomes" id="UP001182556"/>
    </source>
</evidence>
<dbReference type="Gene3D" id="2.60.220.10">
    <property type="entry name" value="Polysaccharide lyase family 8-like, C-terminal"/>
    <property type="match status" value="1"/>
</dbReference>
<dbReference type="PANTHER" id="PTHR38481:SF1">
    <property type="entry name" value="HYALURONATE LYASE"/>
    <property type="match status" value="1"/>
</dbReference>
<evidence type="ECO:0000256" key="1">
    <source>
        <dbReference type="ARBA" id="ARBA00006699"/>
    </source>
</evidence>
<proteinExistence type="inferred from homology"/>
<dbReference type="SUPFAM" id="SSF74650">
    <property type="entry name" value="Galactose mutarotase-like"/>
    <property type="match status" value="1"/>
</dbReference>
<organism evidence="7 8">
    <name type="scientific">Papiliotrema laurentii</name>
    <name type="common">Cryptococcus laurentii</name>
    <dbReference type="NCBI Taxonomy" id="5418"/>
    <lineage>
        <taxon>Eukaryota</taxon>
        <taxon>Fungi</taxon>
        <taxon>Dikarya</taxon>
        <taxon>Basidiomycota</taxon>
        <taxon>Agaricomycotina</taxon>
        <taxon>Tremellomycetes</taxon>
        <taxon>Tremellales</taxon>
        <taxon>Rhynchogastremaceae</taxon>
        <taxon>Papiliotrema</taxon>
    </lineage>
</organism>
<feature type="chain" id="PRO_5042027301" evidence="4">
    <location>
        <begin position="17"/>
        <end position="775"/>
    </location>
</feature>
<dbReference type="SUPFAM" id="SSF48230">
    <property type="entry name" value="Chondroitin AC/alginate lyase"/>
    <property type="match status" value="1"/>
</dbReference>
<dbReference type="InterPro" id="IPR011013">
    <property type="entry name" value="Gal_mutarotase_sf_dom"/>
</dbReference>
<dbReference type="PANTHER" id="PTHR38481">
    <property type="entry name" value="HYALURONATE LYASE"/>
    <property type="match status" value="1"/>
</dbReference>
<evidence type="ECO:0000313" key="7">
    <source>
        <dbReference type="EMBL" id="KAK1924117.1"/>
    </source>
</evidence>
<feature type="domain" description="Polysaccharide lyase 8 N-terminal alpha-helical" evidence="6">
    <location>
        <begin position="51"/>
        <end position="296"/>
    </location>
</feature>
<dbReference type="InterPro" id="IPR011071">
    <property type="entry name" value="Lyase_8-like_C"/>
</dbReference>
<dbReference type="Pfam" id="PF02278">
    <property type="entry name" value="Lyase_8"/>
    <property type="match status" value="1"/>
</dbReference>
<dbReference type="Gene3D" id="1.50.10.100">
    <property type="entry name" value="Chondroitin AC/alginate lyase"/>
    <property type="match status" value="1"/>
</dbReference>
<dbReference type="GO" id="GO:0005576">
    <property type="term" value="C:extracellular region"/>
    <property type="evidence" value="ECO:0007669"/>
    <property type="project" value="InterPro"/>
</dbReference>
<reference evidence="7" key="1">
    <citation type="submission" date="2023-02" db="EMBL/GenBank/DDBJ databases">
        <title>Identification and recombinant expression of a fungal hydrolase from Papiliotrema laurentii that hydrolyzes apple cutin and clears colloidal polyester polyurethane.</title>
        <authorList>
            <consortium name="DOE Joint Genome Institute"/>
            <person name="Roman V.A."/>
            <person name="Bojanowski C."/>
            <person name="Crable B.R."/>
            <person name="Wagner D.N."/>
            <person name="Hung C.S."/>
            <person name="Nadeau L.J."/>
            <person name="Schratz L."/>
            <person name="Haridas S."/>
            <person name="Pangilinan J."/>
            <person name="Lipzen A."/>
            <person name="Na H."/>
            <person name="Yan M."/>
            <person name="Ng V."/>
            <person name="Grigoriev I.V."/>
            <person name="Spatafora J.W."/>
            <person name="Barlow D."/>
            <person name="Biffinger J."/>
            <person name="Kelley-Loughnane N."/>
            <person name="Varaljay V.A."/>
            <person name="Crookes-Goodson W.J."/>
        </authorList>
    </citation>
    <scope>NUCLEOTIDE SEQUENCE</scope>
    <source>
        <strain evidence="7">5307AH</strain>
    </source>
</reference>
<evidence type="ECO:0000259" key="6">
    <source>
        <dbReference type="Pfam" id="PF08124"/>
    </source>
</evidence>
<evidence type="ECO:0000256" key="2">
    <source>
        <dbReference type="ARBA" id="ARBA00022729"/>
    </source>
</evidence>
<feature type="domain" description="Polysaccharide lyase family 8 central" evidence="5">
    <location>
        <begin position="379"/>
        <end position="627"/>
    </location>
</feature>
<dbReference type="InterPro" id="IPR003159">
    <property type="entry name" value="Lyase_8_central_dom"/>
</dbReference>
<dbReference type="GO" id="GO:0005975">
    <property type="term" value="P:carbohydrate metabolic process"/>
    <property type="evidence" value="ECO:0007669"/>
    <property type="project" value="InterPro"/>
</dbReference>
<evidence type="ECO:0000256" key="4">
    <source>
        <dbReference type="SAM" id="SignalP"/>
    </source>
</evidence>
<dbReference type="InterPro" id="IPR008929">
    <property type="entry name" value="Chondroitin_lyas"/>
</dbReference>
<feature type="signal peptide" evidence="4">
    <location>
        <begin position="1"/>
        <end position="16"/>
    </location>
</feature>
<comment type="caution">
    <text evidence="7">The sequence shown here is derived from an EMBL/GenBank/DDBJ whole genome shotgun (WGS) entry which is preliminary data.</text>
</comment>
<comment type="similarity">
    <text evidence="1">Belongs to the polysaccharide lyase 8 family.</text>
</comment>
<dbReference type="EMBL" id="JAODAN010000005">
    <property type="protein sequence ID" value="KAK1924117.1"/>
    <property type="molecule type" value="Genomic_DNA"/>
</dbReference>
<evidence type="ECO:0000259" key="5">
    <source>
        <dbReference type="Pfam" id="PF02278"/>
    </source>
</evidence>
<name>A0AAD9FQP5_PAPLA</name>
<dbReference type="InterPro" id="IPR014718">
    <property type="entry name" value="GH-type_carb-bd"/>
</dbReference>
<gene>
    <name evidence="7" type="ORF">DB88DRAFT_489145</name>
</gene>
<protein>
    <submittedName>
        <fullName evidence="7">Polysaccharide lyase family 8 protein</fullName>
    </submittedName>
</protein>
<dbReference type="Pfam" id="PF08124">
    <property type="entry name" value="Lyase_8_N"/>
    <property type="match status" value="1"/>
</dbReference>
<evidence type="ECO:0000256" key="3">
    <source>
        <dbReference type="ARBA" id="ARBA00023239"/>
    </source>
</evidence>
<dbReference type="Proteomes" id="UP001182556">
    <property type="component" value="Unassembled WGS sequence"/>
</dbReference>
<keyword evidence="3 7" id="KW-0456">Lyase</keyword>
<dbReference type="InterPro" id="IPR038970">
    <property type="entry name" value="Lyase_8"/>
</dbReference>
<keyword evidence="2 4" id="KW-0732">Signal</keyword>
<sequence length="775" mass="83839">MLRLLTSLCAVTLALAQSSDLETIAAKRRSDLAEFPTPAQIASIPLWLSTQRADGTWPDVNYLSGCDAQRANWPIQQHWVRLITFAAAWTGSNADIPSNWTSDAGLFQAASKGLDWWFQNDYTNDDCIGQGGLKNASCPCGTPGLWNQNWFGQVILIPQLCSTTCLLLSEGELSASQREGCARIPTRAYSRRDQFINGLGYLTGANTINVMQNSVSLALYTNNETILEDALSRAMAVVTLSNKPKEDGIHPDGSFLQHNGILYNGNYGKDLLNAFIQLEGEAIGTRFAANDTTKEAFAIDVRGGEWMIYVDEETKQEHWDFNVIGRFVAFPTVDLQASADINFNVTNLAAATADFQGPDDLSDTVRRLQSNGTEKLLGNKGFWASDYMVHRRDHFILTNKMISNRSVNTETTNGANKYGYHMGQGTLYSYVTGTEYRDIMGAWDWNLVPGTTVLLNHPKLNASLVGVTGKTDFVGVVSDGWVGTAVEDYVEPNDASIRYRKAWFFLDHSVVVVTTDLSVNSSVPGIEGVPVITVLDNRAARPGGVLVDGANIDASGGVSANGSTLFYGGNGYISYDEGFQLTLFEGNRTGNWSDISTSTVGETTAEIFSAYTSLSGSSNAYSFWPAVDVGKLAYEAEHPSHVPLYGDGISGVAGSERLSVVFWPGGSDSIKVDLATVGWASEGSVTVSSSQPGVYLFATRSEGDGKRHLAITLADPTQRLSEASFSVTFTGLNARCKKVDWDDGCKVDQGAVTFRVDLPSGGYAGSSVFREVTLA</sequence>
<keyword evidence="8" id="KW-1185">Reference proteome</keyword>
<dbReference type="AlphaFoldDB" id="A0AAD9FQP5"/>
<dbReference type="Gene3D" id="2.70.98.10">
    <property type="match status" value="1"/>
</dbReference>
<dbReference type="GO" id="GO:0016837">
    <property type="term" value="F:carbon-oxygen lyase activity, acting on polysaccharides"/>
    <property type="evidence" value="ECO:0007669"/>
    <property type="project" value="UniProtKB-ARBA"/>
</dbReference>